<gene>
    <name evidence="1" type="ORF">C4544_06915</name>
</gene>
<dbReference type="AlphaFoldDB" id="A0A419DAD2"/>
<dbReference type="Proteomes" id="UP000285655">
    <property type="component" value="Unassembled WGS sequence"/>
</dbReference>
<reference evidence="1 2" key="1">
    <citation type="journal article" date="2017" name="ISME J.">
        <title>Energy and carbon metabolisms in a deep terrestrial subsurface fluid microbial community.</title>
        <authorList>
            <person name="Momper L."/>
            <person name="Jungbluth S.P."/>
            <person name="Lee M.D."/>
            <person name="Amend J.P."/>
        </authorList>
    </citation>
    <scope>NUCLEOTIDE SEQUENCE [LARGE SCALE GENOMIC DNA]</scope>
    <source>
        <strain evidence="1">SURF_29</strain>
    </source>
</reference>
<comment type="caution">
    <text evidence="1">The sequence shown here is derived from an EMBL/GenBank/DDBJ whole genome shotgun (WGS) entry which is preliminary data.</text>
</comment>
<sequence>MAVNPELVDAVLNTRREDWKESKEGWKCKICGSPAYIHPDNTGIWGCMECQMFSFHPSNCFIQKRDKIISRIEPLHKAP</sequence>
<protein>
    <submittedName>
        <fullName evidence="1">Uncharacterized protein</fullName>
    </submittedName>
</protein>
<organism evidence="1 2">
    <name type="scientific">candidate division WS5 bacterium</name>
    <dbReference type="NCBI Taxonomy" id="2093353"/>
    <lineage>
        <taxon>Bacteria</taxon>
        <taxon>candidate division WS5</taxon>
    </lineage>
</organism>
<name>A0A419DAD2_9BACT</name>
<dbReference type="EMBL" id="QZJW01000055">
    <property type="protein sequence ID" value="RJO60065.1"/>
    <property type="molecule type" value="Genomic_DNA"/>
</dbReference>
<accession>A0A419DAD2</accession>
<evidence type="ECO:0000313" key="1">
    <source>
        <dbReference type="EMBL" id="RJO60065.1"/>
    </source>
</evidence>
<proteinExistence type="predicted"/>
<evidence type="ECO:0000313" key="2">
    <source>
        <dbReference type="Proteomes" id="UP000285655"/>
    </source>
</evidence>